<evidence type="ECO:0000313" key="2">
    <source>
        <dbReference type="Proteomes" id="UP000648187"/>
    </source>
</evidence>
<reference evidence="1" key="1">
    <citation type="submission" date="2020-08" db="EMBL/GenBank/DDBJ databases">
        <title>Spodoptera exigua strain:BAW_Kor-Di-RS1 Genome sequencing and assembly.</title>
        <authorList>
            <person name="Kim J."/>
            <person name="Nam H.Y."/>
            <person name="Kwon M."/>
            <person name="Choi J.H."/>
            <person name="Cho S.R."/>
            <person name="Kim G.-H."/>
        </authorList>
    </citation>
    <scope>NUCLEOTIDE SEQUENCE</scope>
    <source>
        <strain evidence="1">BAW_Kor-Di-RS1</strain>
        <tissue evidence="1">Whole-body</tissue>
    </source>
</reference>
<comment type="caution">
    <text evidence="1">The sequence shown here is derived from an EMBL/GenBank/DDBJ whole genome shotgun (WGS) entry which is preliminary data.</text>
</comment>
<evidence type="ECO:0000313" key="1">
    <source>
        <dbReference type="EMBL" id="KAF9405651.1"/>
    </source>
</evidence>
<dbReference type="EMBL" id="JACKWZ010000702">
    <property type="protein sequence ID" value="KAF9405651.1"/>
    <property type="molecule type" value="Genomic_DNA"/>
</dbReference>
<proteinExistence type="predicted"/>
<gene>
    <name evidence="1" type="ORF">HW555_013699</name>
</gene>
<keyword evidence="2" id="KW-1185">Reference proteome</keyword>
<dbReference type="Proteomes" id="UP000648187">
    <property type="component" value="Unassembled WGS sequence"/>
</dbReference>
<name>A0A835G2X2_SPOEX</name>
<accession>A0A835G2X2</accession>
<organism evidence="1 2">
    <name type="scientific">Spodoptera exigua</name>
    <name type="common">Beet armyworm</name>
    <name type="synonym">Noctua fulgens</name>
    <dbReference type="NCBI Taxonomy" id="7107"/>
    <lineage>
        <taxon>Eukaryota</taxon>
        <taxon>Metazoa</taxon>
        <taxon>Ecdysozoa</taxon>
        <taxon>Arthropoda</taxon>
        <taxon>Hexapoda</taxon>
        <taxon>Insecta</taxon>
        <taxon>Pterygota</taxon>
        <taxon>Neoptera</taxon>
        <taxon>Endopterygota</taxon>
        <taxon>Lepidoptera</taxon>
        <taxon>Glossata</taxon>
        <taxon>Ditrysia</taxon>
        <taxon>Noctuoidea</taxon>
        <taxon>Noctuidae</taxon>
        <taxon>Amphipyrinae</taxon>
        <taxon>Spodoptera</taxon>
    </lineage>
</organism>
<dbReference type="AlphaFoldDB" id="A0A835G2X2"/>
<sequence length="43" mass="5057">MTENTRYVFINDKAVLTVDCSINNNYELLSLIKGRKLFIVFFL</sequence>
<protein>
    <submittedName>
        <fullName evidence="1">Uncharacterized protein</fullName>
    </submittedName>
</protein>